<evidence type="ECO:0008006" key="3">
    <source>
        <dbReference type="Google" id="ProtNLM"/>
    </source>
</evidence>
<organism evidence="1 2">
    <name type="scientific">Bacteroides fragilis</name>
    <dbReference type="NCBI Taxonomy" id="817"/>
    <lineage>
        <taxon>Bacteria</taxon>
        <taxon>Pseudomonadati</taxon>
        <taxon>Bacteroidota</taxon>
        <taxon>Bacteroidia</taxon>
        <taxon>Bacteroidales</taxon>
        <taxon>Bacteroidaceae</taxon>
        <taxon>Bacteroides</taxon>
    </lineage>
</organism>
<reference evidence="1 2" key="1">
    <citation type="submission" date="2018-08" db="EMBL/GenBank/DDBJ databases">
        <title>A genome reference for cultivated species of the human gut microbiota.</title>
        <authorList>
            <person name="Zou Y."/>
            <person name="Xue W."/>
            <person name="Luo G."/>
        </authorList>
    </citation>
    <scope>NUCLEOTIDE SEQUENCE [LARGE SCALE GENOMIC DNA]</scope>
    <source>
        <strain evidence="1 2">AM18-6</strain>
    </source>
</reference>
<proteinExistence type="predicted"/>
<evidence type="ECO:0000313" key="1">
    <source>
        <dbReference type="EMBL" id="RHH12027.1"/>
    </source>
</evidence>
<evidence type="ECO:0000313" key="2">
    <source>
        <dbReference type="Proteomes" id="UP000266644"/>
    </source>
</evidence>
<sequence>MKYMKVKFSVVGVLLISLFTVVNIVKSNQKNKKIEDIMLVNVESLAFPEGGIGSDMRIATKHVCYLNNEVFDESTGRLEHIPVEGRIGICDGTEGACRSWPCTEVWL</sequence>
<protein>
    <recommendedName>
        <fullName evidence="3">NVEALA family protein</fullName>
    </recommendedName>
</protein>
<accession>A0A396C3X1</accession>
<gene>
    <name evidence="1" type="ORF">DW228_09610</name>
</gene>
<name>A0A396C3X1_BACFG</name>
<dbReference type="EMBL" id="QRJE01000013">
    <property type="protein sequence ID" value="RHH12027.1"/>
    <property type="molecule type" value="Genomic_DNA"/>
</dbReference>
<dbReference type="AlphaFoldDB" id="A0A396C3X1"/>
<dbReference type="Proteomes" id="UP000266644">
    <property type="component" value="Unassembled WGS sequence"/>
</dbReference>
<comment type="caution">
    <text evidence="1">The sequence shown here is derived from an EMBL/GenBank/DDBJ whole genome shotgun (WGS) entry which is preliminary data.</text>
</comment>